<dbReference type="Proteomes" id="UP000018468">
    <property type="component" value="Linkage group LG8"/>
</dbReference>
<dbReference type="GeneTree" id="ENSGT01030000234578"/>
<sequence>MLWFLEGMCLLPTSLVIWSSVSFVLSYIVALLRRDVDVVFPYISDTGTEPPESCIFGVMITISAFLGVSTMFTRYKFLEKLNETADRLDPRLNLAALCVGIIGCLGMCVVATFQETAIMVVHDLGALLAFVSGVIYILLQSIISYKMRPHGSSLATCHTRMTISIISLIAVFPTIICAACLKMSKLHWDPHDKGYGLHVTSAACEWTVAFGFVCYFLTYIREFQTFTLKMKIQIFDCS</sequence>
<dbReference type="HOGENOM" id="CLU_059992_2_2_1"/>
<reference evidence="8" key="2">
    <citation type="submission" date="2025-08" db="UniProtKB">
        <authorList>
            <consortium name="Ensembl"/>
        </authorList>
    </citation>
    <scope>IDENTIFICATION</scope>
</reference>
<organism evidence="8 9">
    <name type="scientific">Lepisosteus oculatus</name>
    <name type="common">Spotted gar</name>
    <dbReference type="NCBI Taxonomy" id="7918"/>
    <lineage>
        <taxon>Eukaryota</taxon>
        <taxon>Metazoa</taxon>
        <taxon>Chordata</taxon>
        <taxon>Craniata</taxon>
        <taxon>Vertebrata</taxon>
        <taxon>Euteleostomi</taxon>
        <taxon>Actinopterygii</taxon>
        <taxon>Neopterygii</taxon>
        <taxon>Holostei</taxon>
        <taxon>Semionotiformes</taxon>
        <taxon>Lepisosteidae</taxon>
        <taxon>Lepisosteus</taxon>
    </lineage>
</organism>
<evidence type="ECO:0000256" key="4">
    <source>
        <dbReference type="ARBA" id="ARBA00022989"/>
    </source>
</evidence>
<keyword evidence="9" id="KW-1185">Reference proteome</keyword>
<evidence type="ECO:0000256" key="6">
    <source>
        <dbReference type="SAM" id="Phobius"/>
    </source>
</evidence>
<name>W5NDH2_LEPOC</name>
<reference evidence="8" key="3">
    <citation type="submission" date="2025-09" db="UniProtKB">
        <authorList>
            <consortium name="Ensembl"/>
        </authorList>
    </citation>
    <scope>IDENTIFICATION</scope>
</reference>
<dbReference type="KEGG" id="loc:102690337"/>
<dbReference type="InterPro" id="IPR019402">
    <property type="entry name" value="CWH43_N"/>
</dbReference>
<proteinExistence type="inferred from homology"/>
<feature type="transmembrane region" description="Helical" evidence="6">
    <location>
        <begin position="195"/>
        <end position="220"/>
    </location>
</feature>
<dbReference type="CTD" id="55332"/>
<feature type="transmembrane region" description="Helical" evidence="6">
    <location>
        <begin position="53"/>
        <end position="72"/>
    </location>
</feature>
<dbReference type="OrthoDB" id="191706at2759"/>
<dbReference type="Bgee" id="ENSLOCG00000015183">
    <property type="expression patterns" value="Expressed in intestine and 13 other cell types or tissues"/>
</dbReference>
<accession>W5NDH2</accession>
<reference evidence="9" key="1">
    <citation type="submission" date="2011-12" db="EMBL/GenBank/DDBJ databases">
        <title>The Draft Genome of Lepisosteus oculatus.</title>
        <authorList>
            <consortium name="The Broad Institute Genome Assembly &amp; Analysis Group"/>
            <consortium name="Computational R&amp;D Group"/>
            <consortium name="and Sequencing Platform"/>
            <person name="Di Palma F."/>
            <person name="Alfoldi J."/>
            <person name="Johnson J."/>
            <person name="Berlin A."/>
            <person name="Gnerre S."/>
            <person name="Jaffe D."/>
            <person name="MacCallum I."/>
            <person name="Young S."/>
            <person name="Walker B.J."/>
            <person name="Lander E.S."/>
            <person name="Lindblad-Toh K."/>
        </authorList>
    </citation>
    <scope>NUCLEOTIDE SEQUENCE [LARGE SCALE GENOMIC DNA]</scope>
</reference>
<dbReference type="PANTHER" id="PTHR21324:SF11">
    <property type="entry name" value="DNA DAMAGE-REGULATED AUTOPHAGY MODULATOR PROTEIN 1"/>
    <property type="match status" value="1"/>
</dbReference>
<evidence type="ECO:0000313" key="8">
    <source>
        <dbReference type="Ensembl" id="ENSLOCP00000018681.1"/>
    </source>
</evidence>
<comment type="subcellular location">
    <subcellularLocation>
        <location evidence="1">Endomembrane system</location>
        <topology evidence="1">Multi-pass membrane protein</topology>
    </subcellularLocation>
</comment>
<dbReference type="GO" id="GO:0012505">
    <property type="term" value="C:endomembrane system"/>
    <property type="evidence" value="ECO:0007669"/>
    <property type="project" value="UniProtKB-SubCell"/>
</dbReference>
<dbReference type="PANTHER" id="PTHR21324">
    <property type="entry name" value="FASTING-INDUCIBLE INTEGRAL MEMBRANE PROTEIN TM6P1-RELATED"/>
    <property type="match status" value="1"/>
</dbReference>
<evidence type="ECO:0000256" key="2">
    <source>
        <dbReference type="ARBA" id="ARBA00006565"/>
    </source>
</evidence>
<dbReference type="Ensembl" id="ENSLOCT00000018713.1">
    <property type="protein sequence ID" value="ENSLOCP00000018681.1"/>
    <property type="gene ID" value="ENSLOCG00000015183.1"/>
</dbReference>
<evidence type="ECO:0000259" key="7">
    <source>
        <dbReference type="Pfam" id="PF10277"/>
    </source>
</evidence>
<dbReference type="GO" id="GO:0005764">
    <property type="term" value="C:lysosome"/>
    <property type="evidence" value="ECO:0000318"/>
    <property type="project" value="GO_Central"/>
</dbReference>
<evidence type="ECO:0000256" key="1">
    <source>
        <dbReference type="ARBA" id="ARBA00004127"/>
    </source>
</evidence>
<protein>
    <submittedName>
        <fullName evidence="8">DNA-damage regulated autophagy modulator 1</fullName>
    </submittedName>
</protein>
<dbReference type="AlphaFoldDB" id="W5NDH2"/>
<comment type="similarity">
    <text evidence="2">Belongs to the DRAM/TMEM150 family.</text>
</comment>
<dbReference type="eggNOG" id="KOG4320">
    <property type="taxonomic scope" value="Eukaryota"/>
</dbReference>
<evidence type="ECO:0000256" key="5">
    <source>
        <dbReference type="ARBA" id="ARBA00023136"/>
    </source>
</evidence>
<feature type="transmembrane region" description="Helical" evidence="6">
    <location>
        <begin position="125"/>
        <end position="143"/>
    </location>
</feature>
<dbReference type="InterPro" id="IPR050911">
    <property type="entry name" value="DRAM/TMEM150_Autophagy_Mod"/>
</dbReference>
<dbReference type="GO" id="GO:0010506">
    <property type="term" value="P:regulation of autophagy"/>
    <property type="evidence" value="ECO:0000318"/>
    <property type="project" value="GO_Central"/>
</dbReference>
<keyword evidence="5 6" id="KW-0472">Membrane</keyword>
<dbReference type="EMBL" id="AHAT01025499">
    <property type="status" value="NOT_ANNOTATED_CDS"/>
    <property type="molecule type" value="Genomic_DNA"/>
</dbReference>
<feature type="transmembrane region" description="Helical" evidence="6">
    <location>
        <begin position="92"/>
        <end position="113"/>
    </location>
</feature>
<evidence type="ECO:0000256" key="3">
    <source>
        <dbReference type="ARBA" id="ARBA00022692"/>
    </source>
</evidence>
<evidence type="ECO:0000313" key="9">
    <source>
        <dbReference type="Proteomes" id="UP000018468"/>
    </source>
</evidence>
<dbReference type="GeneID" id="102690337"/>
<feature type="domain" description="CWH43-like N-terminal" evidence="7">
    <location>
        <begin position="8"/>
        <end position="225"/>
    </location>
</feature>
<keyword evidence="3 6" id="KW-0812">Transmembrane</keyword>
<feature type="transmembrane region" description="Helical" evidence="6">
    <location>
        <begin position="15"/>
        <end position="32"/>
    </location>
</feature>
<keyword evidence="4 6" id="KW-1133">Transmembrane helix</keyword>
<dbReference type="InParanoid" id="W5NDH2"/>
<dbReference type="OMA" id="QNRLALW"/>
<dbReference type="Pfam" id="PF10277">
    <property type="entry name" value="Frag1"/>
    <property type="match status" value="1"/>
</dbReference>
<feature type="transmembrane region" description="Helical" evidence="6">
    <location>
        <begin position="163"/>
        <end position="183"/>
    </location>
</feature>